<evidence type="ECO:0000259" key="9">
    <source>
        <dbReference type="Pfam" id="PF01447"/>
    </source>
</evidence>
<dbReference type="Pfam" id="PF07504">
    <property type="entry name" value="FTP"/>
    <property type="match status" value="1"/>
</dbReference>
<evidence type="ECO:0000256" key="6">
    <source>
        <dbReference type="ARBA" id="ARBA00023049"/>
    </source>
</evidence>
<keyword evidence="3 8" id="KW-0732">Signal</keyword>
<sequence>MKFRIKVLSAAVMILAAHHATAGDTKNHAAIDRALGLIQQNSGAFKLAAGSSTVSTSARASGATAPSSAATGDQFQAKDVIVDRDGTEHVRFTRTYNGLPVIGGDTVVHSYHGQLKQASLSQNSAINLTQSAAGSAAGGVPNAHITAASAASIANSNFGGTVKETVAPKLVVFARNTKPILAYEVLVTGQVEGLTKNLTPSARKQLKSSLFYISADTGAVLDREEKIQPVAATGTGKTLYLGTVTLTTDLTSGKYSLKDPSRGNGEVRDANNAPEPYYTSDFATIASGSTAFTNTTNIFGDGTATNRSTAAADIAYGLAKTWDFYKNTQGRNGIFNDGKGVVSYAHLDQGYDNAFWSDYSKSMYYGDGSGGTTGFKPVVALDVAGHEMTHGVTSATSALAYNHKDSGGLNEGASDIMGTSVEFYGATSSHPGNYLIGEDVEVDPKNGTNALRWMFKPSLDKETTVRTFTDGTKGSFGSFDCLPAGGFATGEKFWRASSGTLYGNYDPHYTSGVANHFFYLLSEGAVVPTGFTSTLTPSSLVCNGNTALTAIGHDKAAKIWYKALTQYFTSGTTYAQARAATLTAATDLYGAASTEYKAVAAAWSAVSVN</sequence>
<dbReference type="RefSeq" id="WP_114898236.1">
    <property type="nucleotide sequence ID" value="NZ_CP031222.1"/>
</dbReference>
<evidence type="ECO:0000313" key="12">
    <source>
        <dbReference type="EMBL" id="AXI02126.1"/>
    </source>
</evidence>
<evidence type="ECO:0000256" key="1">
    <source>
        <dbReference type="ARBA" id="ARBA00022670"/>
    </source>
</evidence>
<dbReference type="Gene3D" id="3.10.450.490">
    <property type="match status" value="1"/>
</dbReference>
<protein>
    <submittedName>
        <fullName evidence="12">M4 family peptidase</fullName>
    </submittedName>
</protein>
<keyword evidence="4" id="KW-0378">Hydrolase</keyword>
<dbReference type="OrthoDB" id="5378341at2"/>
<organism evidence="12 13">
    <name type="scientific">Aquirhabdus parva</name>
    <dbReference type="NCBI Taxonomy" id="2283318"/>
    <lineage>
        <taxon>Bacteria</taxon>
        <taxon>Pseudomonadati</taxon>
        <taxon>Pseudomonadota</taxon>
        <taxon>Gammaproteobacteria</taxon>
        <taxon>Moraxellales</taxon>
        <taxon>Moraxellaceae</taxon>
        <taxon>Aquirhabdus</taxon>
    </lineage>
</organism>
<dbReference type="AlphaFoldDB" id="A0A345P4B7"/>
<reference evidence="12 13" key="1">
    <citation type="submission" date="2018-07" db="EMBL/GenBank/DDBJ databases">
        <title>Genome sequencing of Moraxellaceae gen. HYN0046.</title>
        <authorList>
            <person name="Kim M."/>
            <person name="Yi H."/>
        </authorList>
    </citation>
    <scope>NUCLEOTIDE SEQUENCE [LARGE SCALE GENOMIC DNA]</scope>
    <source>
        <strain evidence="12 13">HYN0046</strain>
    </source>
</reference>
<dbReference type="PANTHER" id="PTHR33794">
    <property type="entry name" value="BACILLOLYSIN"/>
    <property type="match status" value="1"/>
</dbReference>
<keyword evidence="13" id="KW-1185">Reference proteome</keyword>
<feature type="domain" description="FTP" evidence="11">
    <location>
        <begin position="73"/>
        <end position="119"/>
    </location>
</feature>
<proteinExistence type="predicted"/>
<evidence type="ECO:0000259" key="10">
    <source>
        <dbReference type="Pfam" id="PF02868"/>
    </source>
</evidence>
<dbReference type="GO" id="GO:0006508">
    <property type="term" value="P:proteolysis"/>
    <property type="evidence" value="ECO:0007669"/>
    <property type="project" value="UniProtKB-KW"/>
</dbReference>
<keyword evidence="5" id="KW-0862">Zinc</keyword>
<dbReference type="CDD" id="cd09597">
    <property type="entry name" value="M4_TLP"/>
    <property type="match status" value="1"/>
</dbReference>
<evidence type="ECO:0000256" key="2">
    <source>
        <dbReference type="ARBA" id="ARBA00022723"/>
    </source>
</evidence>
<dbReference type="Pfam" id="PF02868">
    <property type="entry name" value="Peptidase_M4_C"/>
    <property type="match status" value="1"/>
</dbReference>
<dbReference type="InterPro" id="IPR027268">
    <property type="entry name" value="Peptidase_M4/M1_CTD_sf"/>
</dbReference>
<dbReference type="PANTHER" id="PTHR33794:SF1">
    <property type="entry name" value="BACILLOLYSIN"/>
    <property type="match status" value="1"/>
</dbReference>
<dbReference type="InterPro" id="IPR001570">
    <property type="entry name" value="Peptidase_M4_C_domain"/>
</dbReference>
<evidence type="ECO:0000256" key="4">
    <source>
        <dbReference type="ARBA" id="ARBA00022801"/>
    </source>
</evidence>
<dbReference type="KEGG" id="mbah:HYN46_04195"/>
<evidence type="ECO:0000259" key="11">
    <source>
        <dbReference type="Pfam" id="PF07504"/>
    </source>
</evidence>
<keyword evidence="1" id="KW-0645">Protease</keyword>
<dbReference type="GO" id="GO:0046872">
    <property type="term" value="F:metal ion binding"/>
    <property type="evidence" value="ECO:0007669"/>
    <property type="project" value="UniProtKB-KW"/>
</dbReference>
<dbReference type="Proteomes" id="UP000253940">
    <property type="component" value="Chromosome"/>
</dbReference>
<dbReference type="SUPFAM" id="SSF55486">
    <property type="entry name" value="Metalloproteases ('zincins'), catalytic domain"/>
    <property type="match status" value="1"/>
</dbReference>
<evidence type="ECO:0000313" key="13">
    <source>
        <dbReference type="Proteomes" id="UP000253940"/>
    </source>
</evidence>
<dbReference type="GO" id="GO:0004222">
    <property type="term" value="F:metalloendopeptidase activity"/>
    <property type="evidence" value="ECO:0007669"/>
    <property type="project" value="InterPro"/>
</dbReference>
<dbReference type="InterPro" id="IPR050728">
    <property type="entry name" value="Zinc_Metalloprotease_M4"/>
</dbReference>
<dbReference type="Pfam" id="PF01447">
    <property type="entry name" value="Peptidase_M4"/>
    <property type="match status" value="1"/>
</dbReference>
<gene>
    <name evidence="12" type="ORF">HYN46_04195</name>
</gene>
<evidence type="ECO:0000256" key="3">
    <source>
        <dbReference type="ARBA" id="ARBA00022729"/>
    </source>
</evidence>
<dbReference type="Gene3D" id="1.10.390.10">
    <property type="entry name" value="Neutral Protease Domain 2"/>
    <property type="match status" value="1"/>
</dbReference>
<dbReference type="InterPro" id="IPR013856">
    <property type="entry name" value="Peptidase_M4_domain"/>
</dbReference>
<feature type="domain" description="Peptidase M4" evidence="9">
    <location>
        <begin position="233"/>
        <end position="394"/>
    </location>
</feature>
<feature type="domain" description="Peptidase M4 C-terminal" evidence="10">
    <location>
        <begin position="398"/>
        <end position="608"/>
    </location>
</feature>
<feature type="chain" id="PRO_5016708380" evidence="8">
    <location>
        <begin position="23"/>
        <end position="609"/>
    </location>
</feature>
<dbReference type="InterPro" id="IPR011096">
    <property type="entry name" value="FTP_domain"/>
</dbReference>
<name>A0A345P4B7_9GAMM</name>
<dbReference type="Gene3D" id="3.10.170.10">
    <property type="match status" value="1"/>
</dbReference>
<keyword evidence="2" id="KW-0479">Metal-binding</keyword>
<keyword evidence="7" id="KW-0865">Zymogen</keyword>
<dbReference type="EMBL" id="CP031222">
    <property type="protein sequence ID" value="AXI02126.1"/>
    <property type="molecule type" value="Genomic_DNA"/>
</dbReference>
<accession>A0A345P4B7</accession>
<evidence type="ECO:0000256" key="7">
    <source>
        <dbReference type="ARBA" id="ARBA00023145"/>
    </source>
</evidence>
<evidence type="ECO:0000256" key="5">
    <source>
        <dbReference type="ARBA" id="ARBA00022833"/>
    </source>
</evidence>
<evidence type="ECO:0000256" key="8">
    <source>
        <dbReference type="SAM" id="SignalP"/>
    </source>
</evidence>
<keyword evidence="6" id="KW-0482">Metalloprotease</keyword>
<feature type="signal peptide" evidence="8">
    <location>
        <begin position="1"/>
        <end position="22"/>
    </location>
</feature>